<sequence>MKSFQHTQLAFTEYLRGNTSGDSANDKKSRQEEIYRDLIYKNISQCISDVFQTTKSIIPESEWEAMIREFIKIHPSHTPYFLEICQEFLAYFVNTRKLQPTDYPFIIELMHFEWIQLAIDIADLSLPETTCIPEPAESSLWNASPFVVGLTYSYPVHIIDKDYLPIEQTAQPTYLLVHRKRNDDLEILETDGLSLRIIQLLQAHEKINYSQIFQLLAEELDNHTKEILLPRVLSVLRTLAQDELIFCNQT</sequence>
<keyword evidence="4" id="KW-1185">Reference proteome</keyword>
<gene>
    <name evidence="3" type="ORF">GCM10011613_21930</name>
</gene>
<dbReference type="Gene3D" id="3.90.930.50">
    <property type="match status" value="1"/>
</dbReference>
<comment type="caution">
    <text evidence="3">The sequence shown here is derived from an EMBL/GenBank/DDBJ whole genome shotgun (WGS) entry which is preliminary data.</text>
</comment>
<evidence type="ECO:0000259" key="1">
    <source>
        <dbReference type="Pfam" id="PF09836"/>
    </source>
</evidence>
<dbReference type="Pfam" id="PF09836">
    <property type="entry name" value="DUF2063"/>
    <property type="match status" value="1"/>
</dbReference>
<feature type="domain" description="Putative DNA-binding" evidence="1">
    <location>
        <begin position="7"/>
        <end position="91"/>
    </location>
</feature>
<evidence type="ECO:0000313" key="4">
    <source>
        <dbReference type="Proteomes" id="UP000619761"/>
    </source>
</evidence>
<proteinExistence type="predicted"/>
<name>A0ABQ3B4T7_9GAMM</name>
<evidence type="ECO:0000259" key="2">
    <source>
        <dbReference type="Pfam" id="PF22106"/>
    </source>
</evidence>
<protein>
    <submittedName>
        <fullName evidence="3">DUF2063 domain-containing protein</fullName>
    </submittedName>
</protein>
<dbReference type="Gene3D" id="1.10.150.690">
    <property type="entry name" value="DUF2063"/>
    <property type="match status" value="1"/>
</dbReference>
<dbReference type="Proteomes" id="UP000619761">
    <property type="component" value="Unassembled WGS sequence"/>
</dbReference>
<dbReference type="EMBL" id="BMYZ01000002">
    <property type="protein sequence ID" value="GGY77031.1"/>
    <property type="molecule type" value="Genomic_DNA"/>
</dbReference>
<evidence type="ECO:0000313" key="3">
    <source>
        <dbReference type="EMBL" id="GGY77031.1"/>
    </source>
</evidence>
<dbReference type="InterPro" id="IPR018640">
    <property type="entry name" value="DUF2063"/>
</dbReference>
<dbReference type="InterPro" id="IPR054098">
    <property type="entry name" value="NGO1945-like_C"/>
</dbReference>
<dbReference type="RefSeq" id="WP_189418577.1">
    <property type="nucleotide sequence ID" value="NZ_BMYZ01000002.1"/>
</dbReference>
<feature type="domain" description="NGO1945-like C-terminal" evidence="2">
    <location>
        <begin position="150"/>
        <end position="239"/>
    </location>
</feature>
<organism evidence="3 4">
    <name type="scientific">Cellvibrio zantedeschiae</name>
    <dbReference type="NCBI Taxonomy" id="1237077"/>
    <lineage>
        <taxon>Bacteria</taxon>
        <taxon>Pseudomonadati</taxon>
        <taxon>Pseudomonadota</taxon>
        <taxon>Gammaproteobacteria</taxon>
        <taxon>Cellvibrionales</taxon>
        <taxon>Cellvibrionaceae</taxon>
        <taxon>Cellvibrio</taxon>
    </lineage>
</organism>
<dbReference type="InterPro" id="IPR044922">
    <property type="entry name" value="DUF2063_N_sf"/>
</dbReference>
<reference evidence="4" key="1">
    <citation type="journal article" date="2019" name="Int. J. Syst. Evol. Microbiol.">
        <title>The Global Catalogue of Microorganisms (GCM) 10K type strain sequencing project: providing services to taxonomists for standard genome sequencing and annotation.</title>
        <authorList>
            <consortium name="The Broad Institute Genomics Platform"/>
            <consortium name="The Broad Institute Genome Sequencing Center for Infectious Disease"/>
            <person name="Wu L."/>
            <person name="Ma J."/>
        </authorList>
    </citation>
    <scope>NUCLEOTIDE SEQUENCE [LARGE SCALE GENOMIC DNA]</scope>
    <source>
        <strain evidence="4">KCTC 32239</strain>
    </source>
</reference>
<dbReference type="Pfam" id="PF22106">
    <property type="entry name" value="NGO1945_C"/>
    <property type="match status" value="1"/>
</dbReference>
<accession>A0ABQ3B4T7</accession>